<comment type="caution">
    <text evidence="1">The sequence shown here is derived from an EMBL/GenBank/DDBJ whole genome shotgun (WGS) entry which is preliminary data.</text>
</comment>
<evidence type="ECO:0000313" key="2">
    <source>
        <dbReference type="Proteomes" id="UP000653674"/>
    </source>
</evidence>
<gene>
    <name evidence="1" type="ORF">Pfl04_33510</name>
</gene>
<proteinExistence type="predicted"/>
<dbReference type="AlphaFoldDB" id="A0A8J3LNH6"/>
<keyword evidence="2" id="KW-1185">Reference proteome</keyword>
<dbReference type="Proteomes" id="UP000653674">
    <property type="component" value="Unassembled WGS sequence"/>
</dbReference>
<sequence length="95" mass="10080">MRWSVSIVAEGDRVVNHDEVVELADAVAAWSGIASGMGSQYYGAQLVVEAEDRDTAVRRGADAFVRAAAQAGLPSWPITEVGAISEAEDQLGYLE</sequence>
<dbReference type="EMBL" id="BONU01000024">
    <property type="protein sequence ID" value="GIG74947.1"/>
    <property type="molecule type" value="Genomic_DNA"/>
</dbReference>
<organism evidence="1 2">
    <name type="scientific">Planosporangium flavigriseum</name>
    <dbReference type="NCBI Taxonomy" id="373681"/>
    <lineage>
        <taxon>Bacteria</taxon>
        <taxon>Bacillati</taxon>
        <taxon>Actinomycetota</taxon>
        <taxon>Actinomycetes</taxon>
        <taxon>Micromonosporales</taxon>
        <taxon>Micromonosporaceae</taxon>
        <taxon>Planosporangium</taxon>
    </lineage>
</organism>
<protein>
    <submittedName>
        <fullName evidence="1">Uncharacterized protein</fullName>
    </submittedName>
</protein>
<reference evidence="1" key="1">
    <citation type="submission" date="2021-01" db="EMBL/GenBank/DDBJ databases">
        <title>Whole genome shotgun sequence of Planosporangium flavigriseum NBRC 105377.</title>
        <authorList>
            <person name="Komaki H."/>
            <person name="Tamura T."/>
        </authorList>
    </citation>
    <scope>NUCLEOTIDE SEQUENCE</scope>
    <source>
        <strain evidence="1">NBRC 105377</strain>
    </source>
</reference>
<dbReference type="RefSeq" id="WP_168079551.1">
    <property type="nucleotide sequence ID" value="NZ_BAAAQJ010000005.1"/>
</dbReference>
<evidence type="ECO:0000313" key="1">
    <source>
        <dbReference type="EMBL" id="GIG74947.1"/>
    </source>
</evidence>
<accession>A0A8J3LNH6</accession>
<name>A0A8J3LNH6_9ACTN</name>